<name>F8L328_SIMNZ</name>
<dbReference type="EMBL" id="FR872581">
    <property type="protein sequence ID" value="CCB87874.1"/>
    <property type="molecule type" value="Genomic_DNA"/>
</dbReference>
<evidence type="ECO:0000313" key="1">
    <source>
        <dbReference type="EMBL" id="CCB87874.1"/>
    </source>
</evidence>
<sequence>MHNYASFDYILIKMTIFSNNYFYLDNVIFLRKKDFKKIKDENSMIKM</sequence>
<reference key="1">
    <citation type="journal article" date="2011" name="Mol. Biol. Evol.">
        <title>Unity in variety -- the pan-genome of the Chlamydiae.</title>
        <authorList>
            <person name="Collingro A."/>
            <person name="Tischler P."/>
            <person name="Weinmaier T."/>
            <person name="Penz T."/>
            <person name="Heinz E."/>
            <person name="Brunham R.C."/>
            <person name="Read T.D."/>
            <person name="Bavoil P.M."/>
            <person name="Sachse K."/>
            <person name="Kahane S."/>
            <person name="Friedman M.G."/>
            <person name="Rattei T."/>
            <person name="Myers G.S.A."/>
            <person name="Horn M."/>
        </authorList>
    </citation>
    <scope>NUCLEOTIDE SEQUENCE</scope>
    <source>
        <strain>Z</strain>
    </source>
</reference>
<dbReference type="HOGENOM" id="CLU_3173211_0_0_0"/>
<keyword evidence="2" id="KW-1185">Reference proteome</keyword>
<reference evidence="1 2" key="2">
    <citation type="journal article" date="2011" name="Mol. Biol. Evol.">
        <title>Unity in variety--the pan-genome of the Chlamydiae.</title>
        <authorList>
            <person name="Collingro A."/>
            <person name="Tischler P."/>
            <person name="Weinmaier T."/>
            <person name="Penz T."/>
            <person name="Heinz E."/>
            <person name="Brunham R.C."/>
            <person name="Read T.D."/>
            <person name="Bavoil P.M."/>
            <person name="Sachse K."/>
            <person name="Kahane S."/>
            <person name="Friedman M.G."/>
            <person name="Rattei T."/>
            <person name="Myers G.S."/>
            <person name="Horn M."/>
        </authorList>
    </citation>
    <scope>NUCLEOTIDE SEQUENCE [LARGE SCALE GENOMIC DNA]</scope>
    <source>
        <strain evidence="2">ATCC VR-1471 / Z</strain>
        <plasmid evidence="1 2">pSn</plasmid>
    </source>
</reference>
<protein>
    <submittedName>
        <fullName evidence="1">Uncharacterized protein</fullName>
    </submittedName>
</protein>
<dbReference type="KEGG" id="sng:SNE_B25150"/>
<accession>F8L328</accession>
<gene>
    <name evidence="1" type="ordered locus">SNE_B25150</name>
</gene>
<evidence type="ECO:0000313" key="2">
    <source>
        <dbReference type="Proteomes" id="UP000000496"/>
    </source>
</evidence>
<dbReference type="AlphaFoldDB" id="F8L328"/>
<proteinExistence type="predicted"/>
<dbReference type="Proteomes" id="UP000000496">
    <property type="component" value="Plasmid pSn"/>
</dbReference>
<organism evidence="1 2">
    <name type="scientific">Simkania negevensis (strain ATCC VR-1471 / DSM 27360 / Z)</name>
    <dbReference type="NCBI Taxonomy" id="331113"/>
    <lineage>
        <taxon>Bacteria</taxon>
        <taxon>Pseudomonadati</taxon>
        <taxon>Chlamydiota</taxon>
        <taxon>Chlamydiia</taxon>
        <taxon>Parachlamydiales</taxon>
        <taxon>Simkaniaceae</taxon>
        <taxon>Simkania</taxon>
    </lineage>
</organism>
<keyword evidence="1" id="KW-0614">Plasmid</keyword>
<geneLocation type="plasmid" evidence="1 2">
    <name>pSn</name>
</geneLocation>